<evidence type="ECO:0000256" key="1">
    <source>
        <dbReference type="ARBA" id="ARBA00023002"/>
    </source>
</evidence>
<keyword evidence="1" id="KW-0560">Oxidoreductase</keyword>
<evidence type="ECO:0000313" key="3">
    <source>
        <dbReference type="Proteomes" id="UP001405405"/>
    </source>
</evidence>
<dbReference type="PANTHER" id="PTHR35870">
    <property type="entry name" value="PROTEIN, PUTATIVE (AFU_ORTHOLOGUE AFUA_5G03330)-RELATED"/>
    <property type="match status" value="1"/>
</dbReference>
<dbReference type="PANTHER" id="PTHR35870:SF1">
    <property type="entry name" value="PROTEIN, PUTATIVE (AFU_ORTHOLOGUE AFUA_5G03330)-RELATED"/>
    <property type="match status" value="1"/>
</dbReference>
<dbReference type="InterPro" id="IPR025337">
    <property type="entry name" value="Questin_oxidase-like"/>
</dbReference>
<keyword evidence="3" id="KW-1185">Reference proteome</keyword>
<organism evidence="2 3">
    <name type="scientific">Chromobacterium indicum</name>
    <dbReference type="NCBI Taxonomy" id="3110228"/>
    <lineage>
        <taxon>Bacteria</taxon>
        <taxon>Pseudomonadati</taxon>
        <taxon>Pseudomonadota</taxon>
        <taxon>Betaproteobacteria</taxon>
        <taxon>Neisseriales</taxon>
        <taxon>Chromobacteriaceae</taxon>
        <taxon>Chromobacterium</taxon>
    </lineage>
</organism>
<dbReference type="Proteomes" id="UP001405405">
    <property type="component" value="Unassembled WGS sequence"/>
</dbReference>
<protein>
    <submittedName>
        <fullName evidence="2">Questin oxidase family protein</fullName>
    </submittedName>
</protein>
<comment type="caution">
    <text evidence="2">The sequence shown here is derived from an EMBL/GenBank/DDBJ whole genome shotgun (WGS) entry which is preliminary data.</text>
</comment>
<dbReference type="EMBL" id="JAYFSJ010000018">
    <property type="protein sequence ID" value="MEN7433115.1"/>
    <property type="molecule type" value="Genomic_DNA"/>
</dbReference>
<evidence type="ECO:0000313" key="2">
    <source>
        <dbReference type="EMBL" id="MEN7433115.1"/>
    </source>
</evidence>
<proteinExistence type="predicted"/>
<dbReference type="Pfam" id="PF14027">
    <property type="entry name" value="Questin_oxidase"/>
    <property type="match status" value="1"/>
</dbReference>
<reference evidence="2 3" key="1">
    <citation type="submission" date="2023-12" db="EMBL/GenBank/DDBJ databases">
        <title>Chromobacterium sp. strain TRC.1.1.SA producing antimicrobial pigment.</title>
        <authorList>
            <person name="Verma N."/>
            <person name="Choksket S."/>
            <person name="Pinnaka A.K."/>
            <person name="Korpole S."/>
        </authorList>
    </citation>
    <scope>NUCLEOTIDE SEQUENCE [LARGE SCALE GENOMIC DNA]</scope>
    <source>
        <strain evidence="2 3">TRC1.1.SA</strain>
    </source>
</reference>
<gene>
    <name evidence="2" type="ORF">VA599_20450</name>
</gene>
<name>A0ABV0CPJ4_9NEIS</name>
<dbReference type="RefSeq" id="WP_346790345.1">
    <property type="nucleotide sequence ID" value="NZ_JAYFSJ010000018.1"/>
</dbReference>
<sequence>MKTAIPAHARRDTLHHCLRQATAWNPTYKEGLANHLPMVLHAAWELGADSDRLQAQVDRDSAMLEPTSPSRNPLADWRLGLGRREAYPDLRIHFEQKLVLHGTETTLSDTLPILAPGLTAHAFHGLIRCAHAYESGCLEEIAASLAAWSSGWHSPSMPRPADKRLPWDDWLHEIQPQLETFRSDLRLIQARMAAAEKSPLYQQRGAALAFAPNLPARREQFLDLALNLYLRTRNFTVLHMITALRALRILSPFLPDNETMQDIVTRSALLAMISDDPKPHGLLQTDSPPHWDELKRHACAQQNDHVIKLVHACWQEDGLRADPRWRKTAALALHGRG</sequence>
<accession>A0ABV0CPJ4</accession>